<organism evidence="2 3">
    <name type="scientific">Rhypophila decipiens</name>
    <dbReference type="NCBI Taxonomy" id="261697"/>
    <lineage>
        <taxon>Eukaryota</taxon>
        <taxon>Fungi</taxon>
        <taxon>Dikarya</taxon>
        <taxon>Ascomycota</taxon>
        <taxon>Pezizomycotina</taxon>
        <taxon>Sordariomycetes</taxon>
        <taxon>Sordariomycetidae</taxon>
        <taxon>Sordariales</taxon>
        <taxon>Naviculisporaceae</taxon>
        <taxon>Rhypophila</taxon>
    </lineage>
</organism>
<reference evidence="2" key="1">
    <citation type="journal article" date="2023" name="Mol. Phylogenet. Evol.">
        <title>Genome-scale phylogeny and comparative genomics of the fungal order Sordariales.</title>
        <authorList>
            <person name="Hensen N."/>
            <person name="Bonometti L."/>
            <person name="Westerberg I."/>
            <person name="Brannstrom I.O."/>
            <person name="Guillou S."/>
            <person name="Cros-Aarteil S."/>
            <person name="Calhoun S."/>
            <person name="Haridas S."/>
            <person name="Kuo A."/>
            <person name="Mondo S."/>
            <person name="Pangilinan J."/>
            <person name="Riley R."/>
            <person name="LaButti K."/>
            <person name="Andreopoulos B."/>
            <person name="Lipzen A."/>
            <person name="Chen C."/>
            <person name="Yan M."/>
            <person name="Daum C."/>
            <person name="Ng V."/>
            <person name="Clum A."/>
            <person name="Steindorff A."/>
            <person name="Ohm R.A."/>
            <person name="Martin F."/>
            <person name="Silar P."/>
            <person name="Natvig D.O."/>
            <person name="Lalanne C."/>
            <person name="Gautier V."/>
            <person name="Ament-Velasquez S.L."/>
            <person name="Kruys A."/>
            <person name="Hutchinson M.I."/>
            <person name="Powell A.J."/>
            <person name="Barry K."/>
            <person name="Miller A.N."/>
            <person name="Grigoriev I.V."/>
            <person name="Debuchy R."/>
            <person name="Gladieux P."/>
            <person name="Hiltunen Thoren M."/>
            <person name="Johannesson H."/>
        </authorList>
    </citation>
    <scope>NUCLEOTIDE SEQUENCE</scope>
    <source>
        <strain evidence="2">PSN293</strain>
    </source>
</reference>
<evidence type="ECO:0000313" key="3">
    <source>
        <dbReference type="Proteomes" id="UP001301769"/>
    </source>
</evidence>
<dbReference type="Proteomes" id="UP001301769">
    <property type="component" value="Unassembled WGS sequence"/>
</dbReference>
<evidence type="ECO:0000313" key="2">
    <source>
        <dbReference type="EMBL" id="KAK4215172.1"/>
    </source>
</evidence>
<keyword evidence="3" id="KW-1185">Reference proteome</keyword>
<evidence type="ECO:0000256" key="1">
    <source>
        <dbReference type="SAM" id="MobiDB-lite"/>
    </source>
</evidence>
<dbReference type="AlphaFoldDB" id="A0AAN6YFG5"/>
<protein>
    <submittedName>
        <fullName evidence="2">Uncharacterized protein</fullName>
    </submittedName>
</protein>
<reference evidence="2" key="2">
    <citation type="submission" date="2023-05" db="EMBL/GenBank/DDBJ databases">
        <authorList>
            <consortium name="Lawrence Berkeley National Laboratory"/>
            <person name="Steindorff A."/>
            <person name="Hensen N."/>
            <person name="Bonometti L."/>
            <person name="Westerberg I."/>
            <person name="Brannstrom I.O."/>
            <person name="Guillou S."/>
            <person name="Cros-Aarteil S."/>
            <person name="Calhoun S."/>
            <person name="Haridas S."/>
            <person name="Kuo A."/>
            <person name="Mondo S."/>
            <person name="Pangilinan J."/>
            <person name="Riley R."/>
            <person name="Labutti K."/>
            <person name="Andreopoulos B."/>
            <person name="Lipzen A."/>
            <person name="Chen C."/>
            <person name="Yanf M."/>
            <person name="Daum C."/>
            <person name="Ng V."/>
            <person name="Clum A."/>
            <person name="Ohm R."/>
            <person name="Martin F."/>
            <person name="Silar P."/>
            <person name="Natvig D."/>
            <person name="Lalanne C."/>
            <person name="Gautier V."/>
            <person name="Ament-Velasquez S.L."/>
            <person name="Kruys A."/>
            <person name="Hutchinson M.I."/>
            <person name="Powell A.J."/>
            <person name="Barry K."/>
            <person name="Miller A.N."/>
            <person name="Grigoriev I.V."/>
            <person name="Debuchy R."/>
            <person name="Gladieux P."/>
            <person name="Thoren M.H."/>
            <person name="Johannesson H."/>
        </authorList>
    </citation>
    <scope>NUCLEOTIDE SEQUENCE</scope>
    <source>
        <strain evidence="2">PSN293</strain>
    </source>
</reference>
<sequence>MPPDPNRLSNVEGWSVEPDVHATHLGVAGSFYESILRLFTALINHSQTISASGKFTDDTSYRYTQEIRRLYLWGDGFMATEGHLDEVLARAPQLRLSVLSLLLQLGRALTSDFPKLHFVDDPEKLSPPVTASLKDVKEMQDYVSNVLSDSASFLDWPGEADSITSSHTSEWNDDDILEDVACYIDCLMDLSSVLDAQALDLGVETAVGDGEVEVFDVSSRLADTFCRKLRDQYQNMSKKLVERFGEANAARSTRLSELREVQLRFAAAGGQQLEVGAITIPRDVEKPAVESSKETVSEYLFTESRERATATTGPSSFPSDSLPDNPEYSKGTNATKKPSPADDDALSIATFESFSTTKSAVLQGRRVPPRLPAEAYEGESFQCLACQSTLHGVSTEAAWR</sequence>
<accession>A0AAN6YFG5</accession>
<feature type="region of interest" description="Disordered" evidence="1">
    <location>
        <begin position="302"/>
        <end position="343"/>
    </location>
</feature>
<comment type="caution">
    <text evidence="2">The sequence shown here is derived from an EMBL/GenBank/DDBJ whole genome shotgun (WGS) entry which is preliminary data.</text>
</comment>
<feature type="compositionally biased region" description="Polar residues" evidence="1">
    <location>
        <begin position="309"/>
        <end position="319"/>
    </location>
</feature>
<dbReference type="EMBL" id="MU858083">
    <property type="protein sequence ID" value="KAK4215172.1"/>
    <property type="molecule type" value="Genomic_DNA"/>
</dbReference>
<name>A0AAN6YFG5_9PEZI</name>
<gene>
    <name evidence="2" type="ORF">QBC37DRAFT_130493</name>
</gene>
<proteinExistence type="predicted"/>